<reference evidence="2" key="1">
    <citation type="journal article" date="2006" name="PLoS Biol.">
        <title>Macronuclear genome sequence of the ciliate Tetrahymena thermophila, a model eukaryote.</title>
        <authorList>
            <person name="Eisen J.A."/>
            <person name="Coyne R.S."/>
            <person name="Wu M."/>
            <person name="Wu D."/>
            <person name="Thiagarajan M."/>
            <person name="Wortman J.R."/>
            <person name="Badger J.H."/>
            <person name="Ren Q."/>
            <person name="Amedeo P."/>
            <person name="Jones K.M."/>
            <person name="Tallon L.J."/>
            <person name="Delcher A.L."/>
            <person name="Salzberg S.L."/>
            <person name="Silva J.C."/>
            <person name="Haas B.J."/>
            <person name="Majoros W.H."/>
            <person name="Farzad M."/>
            <person name="Carlton J.M."/>
            <person name="Smith R.K. Jr."/>
            <person name="Garg J."/>
            <person name="Pearlman R.E."/>
            <person name="Karrer K.M."/>
            <person name="Sun L."/>
            <person name="Manning G."/>
            <person name="Elde N.C."/>
            <person name="Turkewitz A.P."/>
            <person name="Asai D.J."/>
            <person name="Wilkes D.E."/>
            <person name="Wang Y."/>
            <person name="Cai H."/>
            <person name="Collins K."/>
            <person name="Stewart B.A."/>
            <person name="Lee S.R."/>
            <person name="Wilamowska K."/>
            <person name="Weinberg Z."/>
            <person name="Ruzzo W.L."/>
            <person name="Wloga D."/>
            <person name="Gaertig J."/>
            <person name="Frankel J."/>
            <person name="Tsao C.-C."/>
            <person name="Gorovsky M.A."/>
            <person name="Keeling P.J."/>
            <person name="Waller R.F."/>
            <person name="Patron N.J."/>
            <person name="Cherry J.M."/>
            <person name="Stover N.A."/>
            <person name="Krieger C.J."/>
            <person name="del Toro C."/>
            <person name="Ryder H.F."/>
            <person name="Williamson S.C."/>
            <person name="Barbeau R.A."/>
            <person name="Hamilton E.P."/>
            <person name="Orias E."/>
        </authorList>
    </citation>
    <scope>NUCLEOTIDE SEQUENCE [LARGE SCALE GENOMIC DNA]</scope>
    <source>
        <strain evidence="2">SB210</strain>
    </source>
</reference>
<gene>
    <name evidence="1" type="ORF">TTHERM_000646999</name>
</gene>
<protein>
    <submittedName>
        <fullName evidence="1">Uncharacterized protein</fullName>
    </submittedName>
</protein>
<keyword evidence="2" id="KW-1185">Reference proteome</keyword>
<dbReference type="InParanoid" id="W7X3S9"/>
<evidence type="ECO:0000313" key="2">
    <source>
        <dbReference type="Proteomes" id="UP000009168"/>
    </source>
</evidence>
<dbReference type="RefSeq" id="XP_012656377.1">
    <property type="nucleotide sequence ID" value="XM_012800923.1"/>
</dbReference>
<accession>W7X3S9</accession>
<proteinExistence type="predicted"/>
<name>W7X3S9_TETTS</name>
<sequence length="169" mass="20522">MNKDKNRIYLLIRHIIHFIFNKVLRKCLWIQRNFKIVTNNNQNKNRFKVMKVFQSKTNKSILQIHNNIYILLKISCFKKMKNNVLNKAITNNQQTQLYQKKRILKKKIRINSSQILLKQIKKQQFKMKNLLLSQLLQAKIKSTKNKYKSLIKKIYYLKVNQQIVNINYV</sequence>
<dbReference type="EMBL" id="GG662245">
    <property type="protein sequence ID" value="EWS71078.1"/>
    <property type="molecule type" value="Genomic_DNA"/>
</dbReference>
<dbReference type="AlphaFoldDB" id="W7X3S9"/>
<evidence type="ECO:0000313" key="1">
    <source>
        <dbReference type="EMBL" id="EWS71078.1"/>
    </source>
</evidence>
<organism evidence="1 2">
    <name type="scientific">Tetrahymena thermophila (strain SB210)</name>
    <dbReference type="NCBI Taxonomy" id="312017"/>
    <lineage>
        <taxon>Eukaryota</taxon>
        <taxon>Sar</taxon>
        <taxon>Alveolata</taxon>
        <taxon>Ciliophora</taxon>
        <taxon>Intramacronucleata</taxon>
        <taxon>Oligohymenophorea</taxon>
        <taxon>Hymenostomatida</taxon>
        <taxon>Tetrahymenina</taxon>
        <taxon>Tetrahymenidae</taxon>
        <taxon>Tetrahymena</taxon>
    </lineage>
</organism>
<dbReference type="GeneID" id="24439996"/>
<dbReference type="KEGG" id="tet:TTHERM_000646999"/>
<dbReference type="Proteomes" id="UP000009168">
    <property type="component" value="Unassembled WGS sequence"/>
</dbReference>